<keyword evidence="1" id="KW-0472">Membrane</keyword>
<protein>
    <submittedName>
        <fullName evidence="2">Uncharacterized protein</fullName>
    </submittedName>
</protein>
<organism evidence="2 3">
    <name type="scientific">Balneicella halophila</name>
    <dbReference type="NCBI Taxonomy" id="1537566"/>
    <lineage>
        <taxon>Bacteria</taxon>
        <taxon>Pseudomonadati</taxon>
        <taxon>Bacteroidota</taxon>
        <taxon>Bacteroidia</taxon>
        <taxon>Bacteroidales</taxon>
        <taxon>Balneicellaceae</taxon>
        <taxon>Balneicella</taxon>
    </lineage>
</organism>
<dbReference type="Proteomes" id="UP000251835">
    <property type="component" value="Unassembled WGS sequence"/>
</dbReference>
<reference evidence="2 3" key="1">
    <citation type="submission" date="2018-05" db="EMBL/GenBank/DDBJ databases">
        <title>Genomic Encyclopedia of Type Strains, Phase IV (KMG-IV): sequencing the most valuable type-strain genomes for metagenomic binning, comparative biology and taxonomic classification.</title>
        <authorList>
            <person name="Goeker M."/>
        </authorList>
    </citation>
    <scope>NUCLEOTIDE SEQUENCE [LARGE SCALE GENOMIC DNA]</scope>
    <source>
        <strain evidence="2 3">DSM 28579</strain>
    </source>
</reference>
<evidence type="ECO:0000256" key="1">
    <source>
        <dbReference type="SAM" id="Phobius"/>
    </source>
</evidence>
<dbReference type="EMBL" id="QENZ01000003">
    <property type="protein sequence ID" value="PVX52547.1"/>
    <property type="molecule type" value="Genomic_DNA"/>
</dbReference>
<name>A0A7L4UT91_BALHA</name>
<dbReference type="RefSeq" id="WP_133241460.1">
    <property type="nucleotide sequence ID" value="NZ_QENZ01000003.1"/>
</dbReference>
<sequence>MKRKVWLLCKITYVVLILITFSPLVLSENKVEPPLFMMPKVLWNGILISLGFIVVTLVGALVANSEK</sequence>
<evidence type="ECO:0000313" key="2">
    <source>
        <dbReference type="EMBL" id="PVX52547.1"/>
    </source>
</evidence>
<gene>
    <name evidence="2" type="ORF">C7377_0872</name>
</gene>
<keyword evidence="3" id="KW-1185">Reference proteome</keyword>
<evidence type="ECO:0000313" key="3">
    <source>
        <dbReference type="Proteomes" id="UP000251835"/>
    </source>
</evidence>
<comment type="caution">
    <text evidence="2">The sequence shown here is derived from an EMBL/GenBank/DDBJ whole genome shotgun (WGS) entry which is preliminary data.</text>
</comment>
<keyword evidence="1" id="KW-1133">Transmembrane helix</keyword>
<proteinExistence type="predicted"/>
<accession>A0A7L4UT91</accession>
<keyword evidence="1" id="KW-0812">Transmembrane</keyword>
<feature type="transmembrane region" description="Helical" evidence="1">
    <location>
        <begin position="7"/>
        <end position="26"/>
    </location>
</feature>
<feature type="transmembrane region" description="Helical" evidence="1">
    <location>
        <begin position="41"/>
        <end position="63"/>
    </location>
</feature>
<dbReference type="AlphaFoldDB" id="A0A7L4UT91"/>